<evidence type="ECO:0000256" key="2">
    <source>
        <dbReference type="SAM" id="Phobius"/>
    </source>
</evidence>
<keyword evidence="2" id="KW-1133">Transmembrane helix</keyword>
<keyword evidence="2" id="KW-0812">Transmembrane</keyword>
<protein>
    <submittedName>
        <fullName evidence="4">Uncharacterized protein</fullName>
    </submittedName>
</protein>
<feature type="transmembrane region" description="Helical" evidence="2">
    <location>
        <begin position="512"/>
        <end position="537"/>
    </location>
</feature>
<name>A0ABD0K5B0_9CAEN</name>
<accession>A0ABD0K5B0</accession>
<organism evidence="4 5">
    <name type="scientific">Batillaria attramentaria</name>
    <dbReference type="NCBI Taxonomy" id="370345"/>
    <lineage>
        <taxon>Eukaryota</taxon>
        <taxon>Metazoa</taxon>
        <taxon>Spiralia</taxon>
        <taxon>Lophotrochozoa</taxon>
        <taxon>Mollusca</taxon>
        <taxon>Gastropoda</taxon>
        <taxon>Caenogastropoda</taxon>
        <taxon>Sorbeoconcha</taxon>
        <taxon>Cerithioidea</taxon>
        <taxon>Batillariidae</taxon>
        <taxon>Batillaria</taxon>
    </lineage>
</organism>
<keyword evidence="3" id="KW-0732">Signal</keyword>
<dbReference type="AlphaFoldDB" id="A0ABD0K5B0"/>
<evidence type="ECO:0000313" key="5">
    <source>
        <dbReference type="Proteomes" id="UP001519460"/>
    </source>
</evidence>
<feature type="compositionally biased region" description="Low complexity" evidence="1">
    <location>
        <begin position="238"/>
        <end position="346"/>
    </location>
</feature>
<evidence type="ECO:0000313" key="4">
    <source>
        <dbReference type="EMBL" id="KAK7482439.1"/>
    </source>
</evidence>
<proteinExistence type="predicted"/>
<feature type="region of interest" description="Disordered" evidence="1">
    <location>
        <begin position="390"/>
        <end position="436"/>
    </location>
</feature>
<feature type="region of interest" description="Disordered" evidence="1">
    <location>
        <begin position="238"/>
        <end position="371"/>
    </location>
</feature>
<feature type="signal peptide" evidence="3">
    <location>
        <begin position="1"/>
        <end position="31"/>
    </location>
</feature>
<evidence type="ECO:0000256" key="1">
    <source>
        <dbReference type="SAM" id="MobiDB-lite"/>
    </source>
</evidence>
<comment type="caution">
    <text evidence="4">The sequence shown here is derived from an EMBL/GenBank/DDBJ whole genome shotgun (WGS) entry which is preliminary data.</text>
</comment>
<feature type="compositionally biased region" description="Low complexity" evidence="1">
    <location>
        <begin position="353"/>
        <end position="371"/>
    </location>
</feature>
<sequence length="546" mass="59118">MMTAPLPRVSRLLITMTVFGTLLTTTDLACTDELSVNYNTSLRNWVVTNITDMASRNELVFSVRSCEHFMLGLAQTASTTSWNRQQGVSNCEKEGDIWHTRENKKMQIVTESFWISWDLATNTLRVGTGTDVGVGQFLYKTSMNLDINALLLASFSDSVEVVFHDCSATTLVQTTKTTTDVTTVTTLETTTGATTASIRETSTEMTTVTTPGTSTEMTTVTTPGTSTEMTTIITPETSTEMTTVTTPEPATEMTTVTTPETPTEMTTVTTPETPTEMTTVTTPETPTEMTTVTTPETPTEMTTVTTPETPTEMTTVTTPETPTEMTTITTPETSTELTTVTESHTTSHIAPDTTGTTTGITSQSTTTTTTETDVTTKSTSVTIIEDVSGVPTADSTTGIDFEHSSEPQPGNPGMGNNGEGGGATHTSRVYPTTPKYKKLQNVKLTREQKKCRCALSKTNSNQTQEEKEREKSDAAAKIVKDLTVPRTNMSSTVRRKTSAKDSRPTATTVGSVGAFLCLLPLVLVISLDVLNVGMRLFEKRKLHRMQ</sequence>
<gene>
    <name evidence="4" type="ORF">BaRGS_00026361</name>
</gene>
<feature type="chain" id="PRO_5044876438" evidence="3">
    <location>
        <begin position="32"/>
        <end position="546"/>
    </location>
</feature>
<feature type="compositionally biased region" description="Gly residues" evidence="1">
    <location>
        <begin position="412"/>
        <end position="423"/>
    </location>
</feature>
<reference evidence="4 5" key="1">
    <citation type="journal article" date="2023" name="Sci. Data">
        <title>Genome assembly of the Korean intertidal mud-creeper Batillaria attramentaria.</title>
        <authorList>
            <person name="Patra A.K."/>
            <person name="Ho P.T."/>
            <person name="Jun S."/>
            <person name="Lee S.J."/>
            <person name="Kim Y."/>
            <person name="Won Y.J."/>
        </authorList>
    </citation>
    <scope>NUCLEOTIDE SEQUENCE [LARGE SCALE GENOMIC DNA]</scope>
    <source>
        <strain evidence="4">Wonlab-2016</strain>
    </source>
</reference>
<evidence type="ECO:0000256" key="3">
    <source>
        <dbReference type="SAM" id="SignalP"/>
    </source>
</evidence>
<dbReference type="EMBL" id="JACVVK020000245">
    <property type="protein sequence ID" value="KAK7482439.1"/>
    <property type="molecule type" value="Genomic_DNA"/>
</dbReference>
<keyword evidence="2" id="KW-0472">Membrane</keyword>
<keyword evidence="5" id="KW-1185">Reference proteome</keyword>
<dbReference type="Proteomes" id="UP001519460">
    <property type="component" value="Unassembled WGS sequence"/>
</dbReference>